<feature type="domain" description="Pre-mRNA processing factor 4 (PRP4)-like" evidence="4">
    <location>
        <begin position="13"/>
        <end position="62"/>
    </location>
</feature>
<evidence type="ECO:0000256" key="2">
    <source>
        <dbReference type="ARBA" id="ARBA00022737"/>
    </source>
</evidence>
<dbReference type="SUPFAM" id="SSF50978">
    <property type="entry name" value="WD40 repeat-like"/>
    <property type="match status" value="1"/>
</dbReference>
<reference evidence="5" key="1">
    <citation type="submission" date="2021-05" db="EMBL/GenBank/DDBJ databases">
        <title>A free-living protist that lacks canonical eukaryotic 1 DNA replication and segregation systems.</title>
        <authorList>
            <person name="Salas-Leiva D.E."/>
            <person name="Tromer E.C."/>
            <person name="Curtis B.A."/>
            <person name="Jerlstrom-Hultqvist J."/>
            <person name="Kolisko M."/>
            <person name="Yi Z."/>
            <person name="Salas-Leiva J.S."/>
            <person name="Gallot-Lavallee L."/>
            <person name="Kops G.J.P.L."/>
            <person name="Archibald J.M."/>
            <person name="Simpson A.G.B."/>
            <person name="Roger A.J."/>
        </authorList>
    </citation>
    <scope>NUCLEOTIDE SEQUENCE</scope>
    <source>
        <strain evidence="5">BICM</strain>
    </source>
</reference>
<dbReference type="InterPro" id="IPR024977">
    <property type="entry name" value="Apc4-like_WD40_dom"/>
</dbReference>
<dbReference type="AlphaFoldDB" id="A0A8J6B537"/>
<dbReference type="Pfam" id="PF08799">
    <property type="entry name" value="PRP4"/>
    <property type="match status" value="1"/>
</dbReference>
<dbReference type="Pfam" id="PF00400">
    <property type="entry name" value="WD40"/>
    <property type="match status" value="2"/>
</dbReference>
<feature type="repeat" description="WD" evidence="3">
    <location>
        <begin position="261"/>
        <end position="302"/>
    </location>
</feature>
<evidence type="ECO:0000259" key="4">
    <source>
        <dbReference type="SMART" id="SM00500"/>
    </source>
</evidence>
<dbReference type="OrthoDB" id="540662at2759"/>
<keyword evidence="1 3" id="KW-0853">WD repeat</keyword>
<dbReference type="Proteomes" id="UP000717585">
    <property type="component" value="Unassembled WGS sequence"/>
</dbReference>
<gene>
    <name evidence="5" type="ORF">J8273_8262</name>
</gene>
<dbReference type="SMART" id="SM00500">
    <property type="entry name" value="SFM"/>
    <property type="match status" value="1"/>
</dbReference>
<dbReference type="InterPro" id="IPR020472">
    <property type="entry name" value="WD40_PAC1"/>
</dbReference>
<dbReference type="GO" id="GO:0000398">
    <property type="term" value="P:mRNA splicing, via spliceosome"/>
    <property type="evidence" value="ECO:0007669"/>
    <property type="project" value="TreeGrafter"/>
</dbReference>
<dbReference type="GO" id="GO:0030621">
    <property type="term" value="F:U4 snRNA binding"/>
    <property type="evidence" value="ECO:0007669"/>
    <property type="project" value="TreeGrafter"/>
</dbReference>
<dbReference type="Pfam" id="PF12894">
    <property type="entry name" value="ANAPC4_WD40"/>
    <property type="match status" value="1"/>
</dbReference>
<dbReference type="GO" id="GO:0017070">
    <property type="term" value="F:U6 snRNA binding"/>
    <property type="evidence" value="ECO:0007669"/>
    <property type="project" value="TreeGrafter"/>
</dbReference>
<feature type="repeat" description="WD" evidence="3">
    <location>
        <begin position="219"/>
        <end position="260"/>
    </location>
</feature>
<dbReference type="InterPro" id="IPR019775">
    <property type="entry name" value="WD40_repeat_CS"/>
</dbReference>
<dbReference type="PROSITE" id="PS50082">
    <property type="entry name" value="WD_REPEATS_2"/>
    <property type="match status" value="3"/>
</dbReference>
<dbReference type="SMART" id="SM00320">
    <property type="entry name" value="WD40"/>
    <property type="match status" value="4"/>
</dbReference>
<keyword evidence="6" id="KW-1185">Reference proteome</keyword>
<dbReference type="Gene3D" id="4.10.280.110">
    <property type="entry name" value="Pre-mRNA processing factor 4 domain"/>
    <property type="match status" value="1"/>
</dbReference>
<feature type="repeat" description="WD" evidence="3">
    <location>
        <begin position="303"/>
        <end position="344"/>
    </location>
</feature>
<dbReference type="PANTHER" id="PTHR19846">
    <property type="entry name" value="WD40 REPEAT PROTEIN"/>
    <property type="match status" value="1"/>
</dbReference>
<evidence type="ECO:0000256" key="3">
    <source>
        <dbReference type="PROSITE-ProRule" id="PRU00221"/>
    </source>
</evidence>
<evidence type="ECO:0000313" key="6">
    <source>
        <dbReference type="Proteomes" id="UP000717585"/>
    </source>
</evidence>
<dbReference type="EMBL" id="JAHDYR010000066">
    <property type="protein sequence ID" value="KAG9390222.1"/>
    <property type="molecule type" value="Genomic_DNA"/>
</dbReference>
<dbReference type="GO" id="GO:0046540">
    <property type="term" value="C:U4/U6 x U5 tri-snRNP complex"/>
    <property type="evidence" value="ECO:0007669"/>
    <property type="project" value="TreeGrafter"/>
</dbReference>
<sequence length="415" mass="45117">MQRRVIMASAVPTEWAEIKWMLRQLQEPIILFGERIEERRERLKIVLEELQTAGEMTVLERLYQGLDSITTSKTDDEFYTEGPPELLTFRQSLVSFSLARAHQRAMNERAFIKETAHGPPQRPDWPLSLQTDTCVPGSAVFMGLDWSPDGGVVAGSLAGEYTVFNPDLTVAQSWTPAGEGGRVTCVNTRTGIPGVSMLSGDASGGLTVWRGLGPGESARLTHPGPVNRLAVHPHGATVATSTGAGTWHLWDVEQGVELSGTRAHQDQVLGLSVHPDGSLLATASLDSTVALWDLRTGHRALILAQHAAGAVDVAWNPDGWRLASGGQDGRALVWDVRRGVVAEEILAHQSVVTKVAWCQGALVTAGHDGMVWFRDAYTYETIRHVRLPGRLMGLAFSEYGVAVARPRVVSVLRCT</sequence>
<evidence type="ECO:0000313" key="5">
    <source>
        <dbReference type="EMBL" id="KAG9390222.1"/>
    </source>
</evidence>
<dbReference type="PROSITE" id="PS50294">
    <property type="entry name" value="WD_REPEATS_REGION"/>
    <property type="match status" value="2"/>
</dbReference>
<keyword evidence="2" id="KW-0677">Repeat</keyword>
<proteinExistence type="predicted"/>
<dbReference type="PANTHER" id="PTHR19846:SF0">
    <property type="entry name" value="PRE-MRNA PROCESSING FACTOR 4"/>
    <property type="match status" value="1"/>
</dbReference>
<dbReference type="InterPro" id="IPR036322">
    <property type="entry name" value="WD40_repeat_dom_sf"/>
</dbReference>
<dbReference type="InterPro" id="IPR001680">
    <property type="entry name" value="WD40_rpt"/>
</dbReference>
<dbReference type="InterPro" id="IPR015943">
    <property type="entry name" value="WD40/YVTN_repeat-like_dom_sf"/>
</dbReference>
<protein>
    <submittedName>
        <fullName evidence="5">Pre-mRNA processing factor 4 (PRP4) like</fullName>
    </submittedName>
</protein>
<dbReference type="PROSITE" id="PS00678">
    <property type="entry name" value="WD_REPEATS_1"/>
    <property type="match status" value="2"/>
</dbReference>
<evidence type="ECO:0000256" key="1">
    <source>
        <dbReference type="ARBA" id="ARBA00022574"/>
    </source>
</evidence>
<dbReference type="InterPro" id="IPR036285">
    <property type="entry name" value="PRP4-like_sf"/>
</dbReference>
<name>A0A8J6B537_9EUKA</name>
<comment type="caution">
    <text evidence="5">The sequence shown here is derived from an EMBL/GenBank/DDBJ whole genome shotgun (WGS) entry which is preliminary data.</text>
</comment>
<dbReference type="PRINTS" id="PR00320">
    <property type="entry name" value="GPROTEINBRPT"/>
</dbReference>
<accession>A0A8J6B537</accession>
<organism evidence="5 6">
    <name type="scientific">Carpediemonas membranifera</name>
    <dbReference type="NCBI Taxonomy" id="201153"/>
    <lineage>
        <taxon>Eukaryota</taxon>
        <taxon>Metamonada</taxon>
        <taxon>Carpediemonas-like organisms</taxon>
        <taxon>Carpediemonas</taxon>
    </lineage>
</organism>
<dbReference type="SUPFAM" id="SSF158230">
    <property type="entry name" value="PRP4-like"/>
    <property type="match status" value="1"/>
</dbReference>
<dbReference type="InterPro" id="IPR014906">
    <property type="entry name" value="PRP4-like"/>
</dbReference>
<dbReference type="Gene3D" id="2.130.10.10">
    <property type="entry name" value="YVTN repeat-like/Quinoprotein amine dehydrogenase"/>
    <property type="match status" value="2"/>
</dbReference>